<evidence type="ECO:0000256" key="3">
    <source>
        <dbReference type="ARBA" id="ARBA00022723"/>
    </source>
</evidence>
<dbReference type="OrthoDB" id="103349at2759"/>
<reference evidence="8" key="1">
    <citation type="journal article" date="2010" name="Science">
        <title>Plasticity of animal genome architecture unmasked by rapid evolution of a pelagic tunicate.</title>
        <authorList>
            <person name="Denoeud F."/>
            <person name="Henriet S."/>
            <person name="Mungpakdee S."/>
            <person name="Aury J.M."/>
            <person name="Da Silva C."/>
            <person name="Brinkmann H."/>
            <person name="Mikhaleva J."/>
            <person name="Olsen L.C."/>
            <person name="Jubin C."/>
            <person name="Canestro C."/>
            <person name="Bouquet J.M."/>
            <person name="Danks G."/>
            <person name="Poulain J."/>
            <person name="Campsteijn C."/>
            <person name="Adamski M."/>
            <person name="Cross I."/>
            <person name="Yadetie F."/>
            <person name="Muffato M."/>
            <person name="Louis A."/>
            <person name="Butcher S."/>
            <person name="Tsagkogeorga G."/>
            <person name="Konrad A."/>
            <person name="Singh S."/>
            <person name="Jensen M.F."/>
            <person name="Cong E.H."/>
            <person name="Eikeseth-Otteraa H."/>
            <person name="Noel B."/>
            <person name="Anthouard V."/>
            <person name="Porcel B.M."/>
            <person name="Kachouri-Lafond R."/>
            <person name="Nishino A."/>
            <person name="Ugolini M."/>
            <person name="Chourrout P."/>
            <person name="Nishida H."/>
            <person name="Aasland R."/>
            <person name="Huzurbazar S."/>
            <person name="Westhof E."/>
            <person name="Delsuc F."/>
            <person name="Lehrach H."/>
            <person name="Reinhardt R."/>
            <person name="Weissenbach J."/>
            <person name="Roy S.W."/>
            <person name="Artiguenave F."/>
            <person name="Postlethwait J.H."/>
            <person name="Manak J.R."/>
            <person name="Thompson E.M."/>
            <person name="Jaillon O."/>
            <person name="Du Pasquier L."/>
            <person name="Boudinot P."/>
            <person name="Liberles D.A."/>
            <person name="Volff J.N."/>
            <person name="Philippe H."/>
            <person name="Lenhard B."/>
            <person name="Roest Crollius H."/>
            <person name="Wincker P."/>
            <person name="Chourrout D."/>
        </authorList>
    </citation>
    <scope>NUCLEOTIDE SEQUENCE [LARGE SCALE GENOMIC DNA]</scope>
</reference>
<evidence type="ECO:0000256" key="5">
    <source>
        <dbReference type="ARBA" id="ARBA00022837"/>
    </source>
</evidence>
<gene>
    <name evidence="8" type="ORF">GSOID_T00001443001</name>
</gene>
<accession>E4Y394</accession>
<protein>
    <recommendedName>
        <fullName evidence="7">Sulfatase N-terminal domain-containing protein</fullName>
    </recommendedName>
</protein>
<evidence type="ECO:0000256" key="2">
    <source>
        <dbReference type="ARBA" id="ARBA00008779"/>
    </source>
</evidence>
<dbReference type="Proteomes" id="UP000001307">
    <property type="component" value="Unassembled WGS sequence"/>
</dbReference>
<dbReference type="GO" id="GO:0046872">
    <property type="term" value="F:metal ion binding"/>
    <property type="evidence" value="ECO:0007669"/>
    <property type="project" value="UniProtKB-KW"/>
</dbReference>
<sequence length="350" mass="40336">PNPYPNPGKGDYELTEFPIEEVAHNKEKELACVHFIGENVAFYLFSILLHTEKKSLRCLLISYFINNKILEFSSLISNVKLKIQEKEQISFFKMKYWPFVFLIALVRECTGHGSFTKKPHVIFVLIDDLGYDDLGYVNPDVKSPNIDYLANNALHFEKYYNQPSCTPSRAALMTGRYNIRYGLQSGVIKPDEPEAIPLSETLLPKAFKKCGYNTSMHGKWHLGYYTEEHCPQKRGFDRFFGFYLGSQDYFYHDSGNDRGESDGPSKETIRTTFGFRAAGYDFREAYSNGTEKIRFDLNGTYSTKAIAEDFIKKLDDYDPKERFYTFIYKSGLIGKFLCCLAIGSSKINQY</sequence>
<organism evidence="8">
    <name type="scientific">Oikopleura dioica</name>
    <name type="common">Tunicate</name>
    <dbReference type="NCBI Taxonomy" id="34765"/>
    <lineage>
        <taxon>Eukaryota</taxon>
        <taxon>Metazoa</taxon>
        <taxon>Chordata</taxon>
        <taxon>Tunicata</taxon>
        <taxon>Appendicularia</taxon>
        <taxon>Copelata</taxon>
        <taxon>Oikopleuridae</taxon>
        <taxon>Oikopleura</taxon>
    </lineage>
</organism>
<feature type="domain" description="Sulfatase N-terminal" evidence="7">
    <location>
        <begin position="119"/>
        <end position="326"/>
    </location>
</feature>
<keyword evidence="9" id="KW-1185">Reference proteome</keyword>
<evidence type="ECO:0000256" key="6">
    <source>
        <dbReference type="ARBA" id="ARBA00023180"/>
    </source>
</evidence>
<dbReference type="Gene3D" id="3.40.720.10">
    <property type="entry name" value="Alkaline Phosphatase, subunit A"/>
    <property type="match status" value="1"/>
</dbReference>
<dbReference type="AlphaFoldDB" id="E4Y394"/>
<dbReference type="PROSITE" id="PS00523">
    <property type="entry name" value="SULFATASE_1"/>
    <property type="match status" value="1"/>
</dbReference>
<keyword evidence="3" id="KW-0479">Metal-binding</keyword>
<keyword evidence="5" id="KW-0106">Calcium</keyword>
<dbReference type="SUPFAM" id="SSF53649">
    <property type="entry name" value="Alkaline phosphatase-like"/>
    <property type="match status" value="1"/>
</dbReference>
<dbReference type="PANTHER" id="PTHR10342">
    <property type="entry name" value="ARYLSULFATASE"/>
    <property type="match status" value="1"/>
</dbReference>
<keyword evidence="6" id="KW-0325">Glycoprotein</keyword>
<dbReference type="GO" id="GO:0008484">
    <property type="term" value="F:sulfuric ester hydrolase activity"/>
    <property type="evidence" value="ECO:0007669"/>
    <property type="project" value="InterPro"/>
</dbReference>
<evidence type="ECO:0000256" key="4">
    <source>
        <dbReference type="ARBA" id="ARBA00022801"/>
    </source>
</evidence>
<evidence type="ECO:0000256" key="1">
    <source>
        <dbReference type="ARBA" id="ARBA00001913"/>
    </source>
</evidence>
<name>E4Y394_OIKDI</name>
<dbReference type="InParanoid" id="E4Y394"/>
<keyword evidence="4" id="KW-0378">Hydrolase</keyword>
<dbReference type="InterPro" id="IPR017850">
    <property type="entry name" value="Alkaline_phosphatase_core_sf"/>
</dbReference>
<dbReference type="InterPro" id="IPR000917">
    <property type="entry name" value="Sulfatase_N"/>
</dbReference>
<feature type="non-terminal residue" evidence="8">
    <location>
        <position position="1"/>
    </location>
</feature>
<dbReference type="PANTHER" id="PTHR10342:SF274">
    <property type="entry name" value="ARYLSULFATASE B"/>
    <property type="match status" value="1"/>
</dbReference>
<evidence type="ECO:0000313" key="9">
    <source>
        <dbReference type="Proteomes" id="UP000001307"/>
    </source>
</evidence>
<dbReference type="EMBL" id="FN654075">
    <property type="protein sequence ID" value="CBY16310.1"/>
    <property type="molecule type" value="Genomic_DNA"/>
</dbReference>
<dbReference type="Pfam" id="PF00884">
    <property type="entry name" value="Sulfatase"/>
    <property type="match status" value="1"/>
</dbReference>
<comment type="similarity">
    <text evidence="2">Belongs to the sulfatase family.</text>
</comment>
<dbReference type="InterPro" id="IPR047115">
    <property type="entry name" value="ARSB"/>
</dbReference>
<comment type="cofactor">
    <cofactor evidence="1">
        <name>Ca(2+)</name>
        <dbReference type="ChEBI" id="CHEBI:29108"/>
    </cofactor>
</comment>
<proteinExistence type="inferred from homology"/>
<evidence type="ECO:0000313" key="8">
    <source>
        <dbReference type="EMBL" id="CBY16310.1"/>
    </source>
</evidence>
<dbReference type="InterPro" id="IPR024607">
    <property type="entry name" value="Sulfatase_CS"/>
</dbReference>
<evidence type="ECO:0000259" key="7">
    <source>
        <dbReference type="Pfam" id="PF00884"/>
    </source>
</evidence>